<name>A0AAD5K314_9FUNG</name>
<dbReference type="InterPro" id="IPR006680">
    <property type="entry name" value="Amidohydro-rel"/>
</dbReference>
<dbReference type="GO" id="GO:0019748">
    <property type="term" value="P:secondary metabolic process"/>
    <property type="evidence" value="ECO:0007669"/>
    <property type="project" value="TreeGrafter"/>
</dbReference>
<feature type="domain" description="Amidohydrolase-related" evidence="5">
    <location>
        <begin position="56"/>
        <end position="405"/>
    </location>
</feature>
<reference evidence="6" key="2">
    <citation type="submission" date="2023-02" db="EMBL/GenBank/DDBJ databases">
        <authorList>
            <consortium name="DOE Joint Genome Institute"/>
            <person name="Mondo S.J."/>
            <person name="Chang Y."/>
            <person name="Wang Y."/>
            <person name="Ahrendt S."/>
            <person name="Andreopoulos W."/>
            <person name="Barry K."/>
            <person name="Beard J."/>
            <person name="Benny G.L."/>
            <person name="Blankenship S."/>
            <person name="Bonito G."/>
            <person name="Cuomo C."/>
            <person name="Desiro A."/>
            <person name="Gervers K.A."/>
            <person name="Hundley H."/>
            <person name="Kuo A."/>
            <person name="LaButti K."/>
            <person name="Lang B.F."/>
            <person name="Lipzen A."/>
            <person name="O'Donnell K."/>
            <person name="Pangilinan J."/>
            <person name="Reynolds N."/>
            <person name="Sandor L."/>
            <person name="Smith M.W."/>
            <person name="Tsang A."/>
            <person name="Grigoriev I.V."/>
            <person name="Stajich J.E."/>
            <person name="Spatafora J.W."/>
        </authorList>
    </citation>
    <scope>NUCLEOTIDE SEQUENCE</scope>
    <source>
        <strain evidence="6">RSA 2281</strain>
    </source>
</reference>
<dbReference type="GO" id="GO:0005829">
    <property type="term" value="C:cytosol"/>
    <property type="evidence" value="ECO:0007669"/>
    <property type="project" value="TreeGrafter"/>
</dbReference>
<comment type="caution">
    <text evidence="6">The sequence shown here is derived from an EMBL/GenBank/DDBJ whole genome shotgun (WGS) entry which is preliminary data.</text>
</comment>
<dbReference type="Proteomes" id="UP001209540">
    <property type="component" value="Unassembled WGS sequence"/>
</dbReference>
<dbReference type="PANTHER" id="PTHR21240">
    <property type="entry name" value="2-AMINO-3-CARBOXYLMUCONATE-6-SEMIALDEHYDE DECARBOXYLASE"/>
    <property type="match status" value="1"/>
</dbReference>
<evidence type="ECO:0000256" key="1">
    <source>
        <dbReference type="ARBA" id="ARBA00022793"/>
    </source>
</evidence>
<dbReference type="PANTHER" id="PTHR21240:SF28">
    <property type="entry name" value="ISO-OROTATE DECARBOXYLASE (EUROFUNG)"/>
    <property type="match status" value="1"/>
</dbReference>
<keyword evidence="4" id="KW-1133">Transmembrane helix</keyword>
<sequence>MCYVRKVIYKEKQCIFILITHFPFFFIFIDFFHSFSFSLVLFRDRYINMTQDKCLVDIHTHVYLPEYLELLRKREQVPRVLPPLEEGQDERLIILPDEDKGESTKNGRPVGPAYYDVREKLAFMDKHNIDISVISLANPWIDFLPPTEETFDLARRLNVSMENMCQDPITHGRLYGLGTLPLSSVEGSVAEVERIAALPRMKGVIMGTWGCGKGLDDPALEPLYEAIAKHNLVIFLHPHYGVNLPTSGNMDAGHSLALALGFPFETTYAIARLILSGIFDRVPDLKMLLAHSGGTLPFLAGRIDSCVAHDPAVASKLNHPPSYYLKKLYFDAVIYHATGVKATADFVDPSQMMFGTDHPFFPPLESKDARWMSVDSNLTAIAGAGLDEEIVKGILGRNALKIFNLEMPSK</sequence>
<dbReference type="GO" id="GO:0016831">
    <property type="term" value="F:carboxy-lyase activity"/>
    <property type="evidence" value="ECO:0007669"/>
    <property type="project" value="UniProtKB-KW"/>
</dbReference>
<dbReference type="GO" id="GO:0016787">
    <property type="term" value="F:hydrolase activity"/>
    <property type="evidence" value="ECO:0007669"/>
    <property type="project" value="InterPro"/>
</dbReference>
<dbReference type="SUPFAM" id="SSF51556">
    <property type="entry name" value="Metallo-dependent hydrolases"/>
    <property type="match status" value="1"/>
</dbReference>
<dbReference type="InterPro" id="IPR032466">
    <property type="entry name" value="Metal_Hydrolase"/>
</dbReference>
<gene>
    <name evidence="6" type="ORF">BDA99DRAFT_506309</name>
</gene>
<evidence type="ECO:0000313" key="6">
    <source>
        <dbReference type="EMBL" id="KAI9266654.1"/>
    </source>
</evidence>
<evidence type="ECO:0000256" key="4">
    <source>
        <dbReference type="SAM" id="Phobius"/>
    </source>
</evidence>
<evidence type="ECO:0000256" key="3">
    <source>
        <dbReference type="RuleBase" id="RU366045"/>
    </source>
</evidence>
<proteinExistence type="inferred from homology"/>
<organism evidence="6 7">
    <name type="scientific">Phascolomyces articulosus</name>
    <dbReference type="NCBI Taxonomy" id="60185"/>
    <lineage>
        <taxon>Eukaryota</taxon>
        <taxon>Fungi</taxon>
        <taxon>Fungi incertae sedis</taxon>
        <taxon>Mucoromycota</taxon>
        <taxon>Mucoromycotina</taxon>
        <taxon>Mucoromycetes</taxon>
        <taxon>Mucorales</taxon>
        <taxon>Lichtheimiaceae</taxon>
        <taxon>Phascolomyces</taxon>
    </lineage>
</organism>
<keyword evidence="4" id="KW-0472">Membrane</keyword>
<dbReference type="Gene3D" id="3.20.20.140">
    <property type="entry name" value="Metal-dependent hydrolases"/>
    <property type="match status" value="1"/>
</dbReference>
<evidence type="ECO:0000259" key="5">
    <source>
        <dbReference type="Pfam" id="PF04909"/>
    </source>
</evidence>
<dbReference type="InterPro" id="IPR032465">
    <property type="entry name" value="ACMSD"/>
</dbReference>
<evidence type="ECO:0000313" key="7">
    <source>
        <dbReference type="Proteomes" id="UP001209540"/>
    </source>
</evidence>
<dbReference type="Pfam" id="PF04909">
    <property type="entry name" value="Amidohydro_2"/>
    <property type="match status" value="1"/>
</dbReference>
<comment type="similarity">
    <text evidence="3">Belongs to the metallo-dependent hydrolases superfamily.</text>
</comment>
<dbReference type="AlphaFoldDB" id="A0AAD5K314"/>
<keyword evidence="7" id="KW-1185">Reference proteome</keyword>
<keyword evidence="4" id="KW-0812">Transmembrane</keyword>
<dbReference type="EMBL" id="JAIXMP010000010">
    <property type="protein sequence ID" value="KAI9266654.1"/>
    <property type="molecule type" value="Genomic_DNA"/>
</dbReference>
<reference evidence="6" key="1">
    <citation type="journal article" date="2022" name="IScience">
        <title>Evolution of zygomycete secretomes and the origins of terrestrial fungal ecologies.</title>
        <authorList>
            <person name="Chang Y."/>
            <person name="Wang Y."/>
            <person name="Mondo S."/>
            <person name="Ahrendt S."/>
            <person name="Andreopoulos W."/>
            <person name="Barry K."/>
            <person name="Beard J."/>
            <person name="Benny G.L."/>
            <person name="Blankenship S."/>
            <person name="Bonito G."/>
            <person name="Cuomo C."/>
            <person name="Desiro A."/>
            <person name="Gervers K.A."/>
            <person name="Hundley H."/>
            <person name="Kuo A."/>
            <person name="LaButti K."/>
            <person name="Lang B.F."/>
            <person name="Lipzen A."/>
            <person name="O'Donnell K."/>
            <person name="Pangilinan J."/>
            <person name="Reynolds N."/>
            <person name="Sandor L."/>
            <person name="Smith M.E."/>
            <person name="Tsang A."/>
            <person name="Grigoriev I.V."/>
            <person name="Stajich J.E."/>
            <person name="Spatafora J.W."/>
        </authorList>
    </citation>
    <scope>NUCLEOTIDE SEQUENCE</scope>
    <source>
        <strain evidence="6">RSA 2281</strain>
    </source>
</reference>
<evidence type="ECO:0000256" key="2">
    <source>
        <dbReference type="ARBA" id="ARBA00023239"/>
    </source>
</evidence>
<protein>
    <recommendedName>
        <fullName evidence="5">Amidohydrolase-related domain-containing protein</fullName>
    </recommendedName>
</protein>
<keyword evidence="2 3" id="KW-0456">Lyase</keyword>
<feature type="transmembrane region" description="Helical" evidence="4">
    <location>
        <begin position="15"/>
        <end position="42"/>
    </location>
</feature>
<accession>A0AAD5K314</accession>
<keyword evidence="1 3" id="KW-0210">Decarboxylase</keyword>